<feature type="region of interest" description="Disordered" evidence="1">
    <location>
        <begin position="21"/>
        <end position="51"/>
    </location>
</feature>
<evidence type="ECO:0000313" key="2">
    <source>
        <dbReference type="EMBL" id="KAJ8396709.1"/>
    </source>
</evidence>
<organism evidence="2 3">
    <name type="scientific">Aldrovandia affinis</name>
    <dbReference type="NCBI Taxonomy" id="143900"/>
    <lineage>
        <taxon>Eukaryota</taxon>
        <taxon>Metazoa</taxon>
        <taxon>Chordata</taxon>
        <taxon>Craniata</taxon>
        <taxon>Vertebrata</taxon>
        <taxon>Euteleostomi</taxon>
        <taxon>Actinopterygii</taxon>
        <taxon>Neopterygii</taxon>
        <taxon>Teleostei</taxon>
        <taxon>Notacanthiformes</taxon>
        <taxon>Halosauridae</taxon>
        <taxon>Aldrovandia</taxon>
    </lineage>
</organism>
<accession>A0AAD7S687</accession>
<dbReference type="Proteomes" id="UP001221898">
    <property type="component" value="Unassembled WGS sequence"/>
</dbReference>
<evidence type="ECO:0000256" key="1">
    <source>
        <dbReference type="SAM" id="MobiDB-lite"/>
    </source>
</evidence>
<keyword evidence="3" id="KW-1185">Reference proteome</keyword>
<sequence length="83" mass="9106">MSDVLKAGGTPLDTLCRSPRHGAGGCCSDRRDHREQERGRVRKATDGDMKVDPLPQCSLHIHITLINRLWGPSDSGERSPAMV</sequence>
<name>A0AAD7S687_9TELE</name>
<proteinExistence type="predicted"/>
<dbReference type="AlphaFoldDB" id="A0AAD7S687"/>
<reference evidence="2" key="1">
    <citation type="journal article" date="2023" name="Science">
        <title>Genome structures resolve the early diversification of teleost fishes.</title>
        <authorList>
            <person name="Parey E."/>
            <person name="Louis A."/>
            <person name="Montfort J."/>
            <person name="Bouchez O."/>
            <person name="Roques C."/>
            <person name="Iampietro C."/>
            <person name="Lluch J."/>
            <person name="Castinel A."/>
            <person name="Donnadieu C."/>
            <person name="Desvignes T."/>
            <person name="Floi Bucao C."/>
            <person name="Jouanno E."/>
            <person name="Wen M."/>
            <person name="Mejri S."/>
            <person name="Dirks R."/>
            <person name="Jansen H."/>
            <person name="Henkel C."/>
            <person name="Chen W.J."/>
            <person name="Zahm M."/>
            <person name="Cabau C."/>
            <person name="Klopp C."/>
            <person name="Thompson A.W."/>
            <person name="Robinson-Rechavi M."/>
            <person name="Braasch I."/>
            <person name="Lecointre G."/>
            <person name="Bobe J."/>
            <person name="Postlethwait J.H."/>
            <person name="Berthelot C."/>
            <person name="Roest Crollius H."/>
            <person name="Guiguen Y."/>
        </authorList>
    </citation>
    <scope>NUCLEOTIDE SEQUENCE</scope>
    <source>
        <strain evidence="2">NC1722</strain>
    </source>
</reference>
<gene>
    <name evidence="2" type="ORF">AAFF_G00015470</name>
</gene>
<evidence type="ECO:0000313" key="3">
    <source>
        <dbReference type="Proteomes" id="UP001221898"/>
    </source>
</evidence>
<dbReference type="EMBL" id="JAINUG010000104">
    <property type="protein sequence ID" value="KAJ8396709.1"/>
    <property type="molecule type" value="Genomic_DNA"/>
</dbReference>
<protein>
    <submittedName>
        <fullName evidence="2">Uncharacterized protein</fullName>
    </submittedName>
</protein>
<comment type="caution">
    <text evidence="2">The sequence shown here is derived from an EMBL/GenBank/DDBJ whole genome shotgun (WGS) entry which is preliminary data.</text>
</comment>
<feature type="compositionally biased region" description="Basic and acidic residues" evidence="1">
    <location>
        <begin position="28"/>
        <end position="51"/>
    </location>
</feature>